<gene>
    <name evidence="2" type="ORF">HU737_012405</name>
    <name evidence="1" type="ORF">HU737_11290</name>
</gene>
<dbReference type="AlphaFoldDB" id="A0A923FYS0"/>
<dbReference type="Proteomes" id="UP000599879">
    <property type="component" value="Unassembled WGS sequence"/>
</dbReference>
<reference evidence="2" key="3">
    <citation type="submission" date="2021-06" db="EMBL/GenBank/DDBJ databases">
        <title>Updating the genus Pseudomonas: Description of 43 new species and partition of the Pseudomonas putida group.</title>
        <authorList>
            <person name="Girard L."/>
            <person name="Lood C."/>
            <person name="Vandamme P."/>
            <person name="Rokni-Zadeh H."/>
            <person name="Van Noort V."/>
            <person name="Hofte M."/>
            <person name="Lavigne R."/>
            <person name="De Mot R."/>
        </authorList>
    </citation>
    <scope>NUCLEOTIDE SEQUENCE</scope>
    <source>
        <strain evidence="2">SWRI10</strain>
    </source>
</reference>
<name>A0A923FYS0_9PSED</name>
<dbReference type="RefSeq" id="WP_186554823.1">
    <property type="nucleotide sequence ID" value="NZ_JABWRE020000001.1"/>
</dbReference>
<dbReference type="EMBL" id="JABWRE020000001">
    <property type="protein sequence ID" value="MBV4536786.1"/>
    <property type="molecule type" value="Genomic_DNA"/>
</dbReference>
<protein>
    <submittedName>
        <fullName evidence="1">Uncharacterized protein</fullName>
    </submittedName>
</protein>
<organism evidence="1">
    <name type="scientific">Pseudomonas urmiensis</name>
    <dbReference type="NCBI Taxonomy" id="2745493"/>
    <lineage>
        <taxon>Bacteria</taxon>
        <taxon>Pseudomonadati</taxon>
        <taxon>Pseudomonadota</taxon>
        <taxon>Gammaproteobacteria</taxon>
        <taxon>Pseudomonadales</taxon>
        <taxon>Pseudomonadaceae</taxon>
        <taxon>Pseudomonas</taxon>
    </lineage>
</organism>
<evidence type="ECO:0000313" key="2">
    <source>
        <dbReference type="EMBL" id="MBV4536786.1"/>
    </source>
</evidence>
<reference evidence="1" key="2">
    <citation type="submission" date="2020-07" db="EMBL/GenBank/DDBJ databases">
        <authorList>
            <person name="Lood C."/>
            <person name="Girard L."/>
        </authorList>
    </citation>
    <scope>NUCLEOTIDE SEQUENCE</scope>
    <source>
        <strain evidence="1">SWRI10</strain>
    </source>
</reference>
<dbReference type="EMBL" id="JABWRE010000007">
    <property type="protein sequence ID" value="MBC3441270.1"/>
    <property type="molecule type" value="Genomic_DNA"/>
</dbReference>
<proteinExistence type="predicted"/>
<accession>A0A923FYS0</accession>
<comment type="caution">
    <text evidence="1">The sequence shown here is derived from an EMBL/GenBank/DDBJ whole genome shotgun (WGS) entry which is preliminary data.</text>
</comment>
<evidence type="ECO:0000313" key="1">
    <source>
        <dbReference type="EMBL" id="MBC3441270.1"/>
    </source>
</evidence>
<sequence length="146" mass="16423">MTDIKAKFMTEYHNLDDGLVLSFGFFYPASGNLSVQGLFYAKNHLASSERWDTIKIIVEDVVNLKILWKGNQAHSICTGVHLVKIDDLWCLDVDGIYGDVEAPTSIAEIQNFGDCYATGKQLNIYIIPDCRTDLHNLTPGQYSLYL</sequence>
<reference evidence="1" key="1">
    <citation type="journal article" date="2020" name="Microorganisms">
        <title>Reliable Identification of Environmental Pseudomonas Isolates Using the rpoD Gene.</title>
        <authorList>
            <consortium name="The Broad Institute Genome Sequencing Platform"/>
            <person name="Girard L."/>
            <person name="Lood C."/>
            <person name="Rokni-Zadeh H."/>
            <person name="van Noort V."/>
            <person name="Lavigne R."/>
            <person name="De Mot R."/>
        </authorList>
    </citation>
    <scope>NUCLEOTIDE SEQUENCE</scope>
    <source>
        <strain evidence="1">SWRI10</strain>
    </source>
</reference>